<organism evidence="2">
    <name type="scientific">mine drainage metagenome</name>
    <dbReference type="NCBI Taxonomy" id="410659"/>
    <lineage>
        <taxon>unclassified sequences</taxon>
        <taxon>metagenomes</taxon>
        <taxon>ecological metagenomes</taxon>
    </lineage>
</organism>
<evidence type="ECO:0000313" key="2">
    <source>
        <dbReference type="EMBL" id="EQD53743.1"/>
    </source>
</evidence>
<gene>
    <name evidence="2" type="ORF">B1A_12266</name>
</gene>
<dbReference type="AlphaFoldDB" id="T1AAC1"/>
<feature type="domain" description="RNA polymerase Rpb2" evidence="1">
    <location>
        <begin position="34"/>
        <end position="72"/>
    </location>
</feature>
<evidence type="ECO:0000259" key="1">
    <source>
        <dbReference type="Pfam" id="PF04566"/>
    </source>
</evidence>
<dbReference type="GO" id="GO:0003899">
    <property type="term" value="F:DNA-directed RNA polymerase activity"/>
    <property type="evidence" value="ECO:0007669"/>
    <property type="project" value="UniProtKB-EC"/>
</dbReference>
<keyword evidence="2" id="KW-0548">Nucleotidyltransferase</keyword>
<dbReference type="GO" id="GO:0006351">
    <property type="term" value="P:DNA-templated transcription"/>
    <property type="evidence" value="ECO:0007669"/>
    <property type="project" value="InterPro"/>
</dbReference>
<keyword evidence="2" id="KW-0808">Transferase</keyword>
<dbReference type="Pfam" id="PF04566">
    <property type="entry name" value="RNA_pol_Rpb2_4"/>
    <property type="match status" value="1"/>
</dbReference>
<feature type="non-terminal residue" evidence="2">
    <location>
        <position position="73"/>
    </location>
</feature>
<proteinExistence type="predicted"/>
<name>T1AAC1_9ZZZZ</name>
<dbReference type="InterPro" id="IPR007646">
    <property type="entry name" value="RNA_pol_Rpb2_4"/>
</dbReference>
<dbReference type="Gene3D" id="3.90.1070.20">
    <property type="match status" value="1"/>
</dbReference>
<reference evidence="2" key="2">
    <citation type="journal article" date="2014" name="ISME J.">
        <title>Microbial stratification in low pH oxic and suboxic macroscopic growths along an acid mine drainage.</title>
        <authorList>
            <person name="Mendez-Garcia C."/>
            <person name="Mesa V."/>
            <person name="Sprenger R.R."/>
            <person name="Richter M."/>
            <person name="Diez M.S."/>
            <person name="Solano J."/>
            <person name="Bargiela R."/>
            <person name="Golyshina O.V."/>
            <person name="Manteca A."/>
            <person name="Ramos J.L."/>
            <person name="Gallego J.R."/>
            <person name="Llorente I."/>
            <person name="Martins Dos Santos V.A."/>
            <person name="Jensen O.N."/>
            <person name="Pelaez A.I."/>
            <person name="Sanchez J."/>
            <person name="Ferrer M."/>
        </authorList>
    </citation>
    <scope>NUCLEOTIDE SEQUENCE</scope>
</reference>
<dbReference type="EC" id="2.7.7.6" evidence="2"/>
<dbReference type="EMBL" id="AUZX01008887">
    <property type="protein sequence ID" value="EQD53743.1"/>
    <property type="molecule type" value="Genomic_DNA"/>
</dbReference>
<dbReference type="GO" id="GO:0003677">
    <property type="term" value="F:DNA binding"/>
    <property type="evidence" value="ECO:0007669"/>
    <property type="project" value="InterPro"/>
</dbReference>
<sequence length="73" mass="8267">MVRKKTGRDNAAREQVSFKEAIEAMVMAEEKCYVYLNGKPMGNVEDGKGFAQEVRKNRRLGLVSGEINVVYKK</sequence>
<reference evidence="2" key="1">
    <citation type="submission" date="2013-08" db="EMBL/GenBank/DDBJ databases">
        <authorList>
            <person name="Mendez C."/>
            <person name="Richter M."/>
            <person name="Ferrer M."/>
            <person name="Sanchez J."/>
        </authorList>
    </citation>
    <scope>NUCLEOTIDE SEQUENCE</scope>
</reference>
<comment type="caution">
    <text evidence="2">The sequence shown here is derived from an EMBL/GenBank/DDBJ whole genome shotgun (WGS) entry which is preliminary data.</text>
</comment>
<protein>
    <submittedName>
        <fullName evidence="2">RNA polymerase Rpb2, domain protein 4 domain protein</fullName>
        <ecNumber evidence="2">2.7.7.6</ecNumber>
    </submittedName>
</protein>
<accession>T1AAC1</accession>